<sequence length="177" mass="20732">MLSTYGLHMVYWHFFVPNSMLDMIRRGFACLDKEILMSLCPVLLRLLLGYCVQVLSPYRQDIINFIEGVQQIATRIIPVLKGKSFEERLEALALTTLIERRYRGDMIQTHKMLTREEDIDPTKFFQMAIERSDPALARGFKILKNLANRKQRRYPFPWGFAEEIFLFHEGLQTPGTS</sequence>
<dbReference type="AlphaFoldDB" id="A0AAV2RTL0"/>
<keyword evidence="2" id="KW-1185">Reference proteome</keyword>
<reference evidence="1 2" key="1">
    <citation type="submission" date="2024-05" db="EMBL/GenBank/DDBJ databases">
        <authorList>
            <person name="Wallberg A."/>
        </authorList>
    </citation>
    <scope>NUCLEOTIDE SEQUENCE [LARGE SCALE GENOMIC DNA]</scope>
</reference>
<gene>
    <name evidence="1" type="ORF">MNOR_LOCUS29102</name>
</gene>
<name>A0AAV2RTL0_MEGNR</name>
<evidence type="ECO:0000313" key="1">
    <source>
        <dbReference type="EMBL" id="CAL4142355.1"/>
    </source>
</evidence>
<protein>
    <submittedName>
        <fullName evidence="1">Uncharacterized protein</fullName>
    </submittedName>
</protein>
<dbReference type="EMBL" id="CAXKWB010033169">
    <property type="protein sequence ID" value="CAL4142355.1"/>
    <property type="molecule type" value="Genomic_DNA"/>
</dbReference>
<accession>A0AAV2RTL0</accession>
<evidence type="ECO:0000313" key="2">
    <source>
        <dbReference type="Proteomes" id="UP001497623"/>
    </source>
</evidence>
<proteinExistence type="predicted"/>
<comment type="caution">
    <text evidence="1">The sequence shown here is derived from an EMBL/GenBank/DDBJ whole genome shotgun (WGS) entry which is preliminary data.</text>
</comment>
<dbReference type="Proteomes" id="UP001497623">
    <property type="component" value="Unassembled WGS sequence"/>
</dbReference>
<organism evidence="1 2">
    <name type="scientific">Meganyctiphanes norvegica</name>
    <name type="common">Northern krill</name>
    <name type="synonym">Thysanopoda norvegica</name>
    <dbReference type="NCBI Taxonomy" id="48144"/>
    <lineage>
        <taxon>Eukaryota</taxon>
        <taxon>Metazoa</taxon>
        <taxon>Ecdysozoa</taxon>
        <taxon>Arthropoda</taxon>
        <taxon>Crustacea</taxon>
        <taxon>Multicrustacea</taxon>
        <taxon>Malacostraca</taxon>
        <taxon>Eumalacostraca</taxon>
        <taxon>Eucarida</taxon>
        <taxon>Euphausiacea</taxon>
        <taxon>Euphausiidae</taxon>
        <taxon>Meganyctiphanes</taxon>
    </lineage>
</organism>